<feature type="compositionally biased region" description="Polar residues" evidence="2">
    <location>
        <begin position="203"/>
        <end position="214"/>
    </location>
</feature>
<feature type="region of interest" description="Disordered" evidence="2">
    <location>
        <begin position="548"/>
        <end position="653"/>
    </location>
</feature>
<dbReference type="EMBL" id="JAADYS010000429">
    <property type="protein sequence ID" value="KAF4469819.1"/>
    <property type="molecule type" value="Genomic_DNA"/>
</dbReference>
<gene>
    <name evidence="3" type="ORF">FALBO_3259</name>
</gene>
<name>A0A8H4LL25_9HYPO</name>
<feature type="compositionally biased region" description="Basic and acidic residues" evidence="2">
    <location>
        <begin position="192"/>
        <end position="202"/>
    </location>
</feature>
<evidence type="ECO:0000313" key="3">
    <source>
        <dbReference type="EMBL" id="KAF4469819.1"/>
    </source>
</evidence>
<accession>A0A8H4LL25</accession>
<feature type="region of interest" description="Disordered" evidence="2">
    <location>
        <begin position="1"/>
        <end position="106"/>
    </location>
</feature>
<sequence length="653" mass="73170">MSSPSILDRISSPRQRLPGLHLRSPPPRAVSEYDLDDLEPRAEEPVFDQETPRPRLRRPVQVSSTASTRRSSSPPLWDNKRRYSDSPSRTRPKPIFAGPPPPIASSVLINQHSSRQSPSSNHSDSARGYGLLSPSRFGLGNSLVDPKPSDNHARLDSIWRSLQRRERALERDIQQLLDLQASGLVAGSTDGGSEREFDRDSDTTTGESTFYSTATSKSRMINSLHIPARSTPDGNVIPVRQPAPKKPRGLKSARVGLQRSMAALSELKAEEDAHLDTALAQRRDALAYLDKMSARRDDIYAELHALEDNEQEPLGQELRELGAEHEALDQDIRMLEEKLVGMRNRRRWVREKMEDVKNRREAGLSGYRAAGRDVDKEVRALMQRPPITPLDIDALGSGAKARSKENADSLRGTEFLQLRPERRTTEMARTWWQGEIGILESRKAQISEDRQALNEGSKVWSEVTGLVAEFETKLRELIKTGQDMSSDEESQQTAMRDQLREMDTVVQALEQRLQLAENKHWNLLICAIGAELEAFLEAKAVLKATFGTPDEPYTREESSGPNGSGANLEEISQDSHDVSHDESHDGSQDENRHQSQESHEESDNEVPADLLVSRIEDHDPEPPDSPQQQSVILRRDSSEGNDVPAEFLAEHRG</sequence>
<protein>
    <submittedName>
        <fullName evidence="3">Cellular myosin heavy chain type a</fullName>
    </submittedName>
</protein>
<feature type="compositionally biased region" description="Basic and acidic residues" evidence="2">
    <location>
        <begin position="573"/>
        <end position="601"/>
    </location>
</feature>
<dbReference type="OrthoDB" id="5342758at2759"/>
<keyword evidence="4" id="KW-1185">Reference proteome</keyword>
<proteinExistence type="predicted"/>
<organism evidence="3 4">
    <name type="scientific">Fusarium albosuccineum</name>
    <dbReference type="NCBI Taxonomy" id="1237068"/>
    <lineage>
        <taxon>Eukaryota</taxon>
        <taxon>Fungi</taxon>
        <taxon>Dikarya</taxon>
        <taxon>Ascomycota</taxon>
        <taxon>Pezizomycotina</taxon>
        <taxon>Sordariomycetes</taxon>
        <taxon>Hypocreomycetidae</taxon>
        <taxon>Hypocreales</taxon>
        <taxon>Nectriaceae</taxon>
        <taxon>Fusarium</taxon>
        <taxon>Fusarium decemcellulare species complex</taxon>
    </lineage>
</organism>
<keyword evidence="1" id="KW-0175">Coiled coil</keyword>
<feature type="region of interest" description="Disordered" evidence="2">
    <location>
        <begin position="227"/>
        <end position="251"/>
    </location>
</feature>
<feature type="coiled-coil region" evidence="1">
    <location>
        <begin position="289"/>
        <end position="345"/>
    </location>
</feature>
<dbReference type="Proteomes" id="UP000554235">
    <property type="component" value="Unassembled WGS sequence"/>
</dbReference>
<dbReference type="AlphaFoldDB" id="A0A8H4LL25"/>
<evidence type="ECO:0000256" key="1">
    <source>
        <dbReference type="SAM" id="Coils"/>
    </source>
</evidence>
<reference evidence="3 4" key="1">
    <citation type="submission" date="2020-01" db="EMBL/GenBank/DDBJ databases">
        <title>Identification and distribution of gene clusters putatively required for synthesis of sphingolipid metabolism inhibitors in phylogenetically diverse species of the filamentous fungus Fusarium.</title>
        <authorList>
            <person name="Kim H.-S."/>
            <person name="Busman M."/>
            <person name="Brown D.W."/>
            <person name="Divon H."/>
            <person name="Uhlig S."/>
            <person name="Proctor R.H."/>
        </authorList>
    </citation>
    <scope>NUCLEOTIDE SEQUENCE [LARGE SCALE GENOMIC DNA]</scope>
    <source>
        <strain evidence="3 4">NRRL 20459</strain>
    </source>
</reference>
<evidence type="ECO:0000313" key="4">
    <source>
        <dbReference type="Proteomes" id="UP000554235"/>
    </source>
</evidence>
<feature type="region of interest" description="Disordered" evidence="2">
    <location>
        <begin position="185"/>
        <end position="214"/>
    </location>
</feature>
<feature type="compositionally biased region" description="Low complexity" evidence="2">
    <location>
        <begin position="63"/>
        <end position="73"/>
    </location>
</feature>
<evidence type="ECO:0000256" key="2">
    <source>
        <dbReference type="SAM" id="MobiDB-lite"/>
    </source>
</evidence>
<comment type="caution">
    <text evidence="3">The sequence shown here is derived from an EMBL/GenBank/DDBJ whole genome shotgun (WGS) entry which is preliminary data.</text>
</comment>